<comment type="subcellular location">
    <subcellularLocation>
        <location evidence="1">Cell membrane</location>
        <topology evidence="1">Multi-pass membrane protein</topology>
    </subcellularLocation>
</comment>
<evidence type="ECO:0000256" key="6">
    <source>
        <dbReference type="ARBA" id="ARBA00023136"/>
    </source>
</evidence>
<dbReference type="PANTHER" id="PTHR33884:SF3">
    <property type="entry name" value="UPF0410 PROTEIN YMGE"/>
    <property type="match status" value="1"/>
</dbReference>
<evidence type="ECO:0000313" key="8">
    <source>
        <dbReference type="EMBL" id="GAX61475.1"/>
    </source>
</evidence>
<gene>
    <name evidence="8" type="ORF">SCALIN_C22_0189</name>
</gene>
<dbReference type="EMBL" id="BAOS01000022">
    <property type="protein sequence ID" value="GAX61475.1"/>
    <property type="molecule type" value="Genomic_DNA"/>
</dbReference>
<evidence type="ECO:0000256" key="7">
    <source>
        <dbReference type="SAM" id="Phobius"/>
    </source>
</evidence>
<evidence type="ECO:0000256" key="5">
    <source>
        <dbReference type="ARBA" id="ARBA00022989"/>
    </source>
</evidence>
<dbReference type="AlphaFoldDB" id="A0A286U007"/>
<accession>A0A286U007</accession>
<name>A0A286U007_9BACT</name>
<evidence type="ECO:0000313" key="9">
    <source>
        <dbReference type="Proteomes" id="UP000218542"/>
    </source>
</evidence>
<feature type="transmembrane region" description="Helical" evidence="7">
    <location>
        <begin position="56"/>
        <end position="75"/>
    </location>
</feature>
<keyword evidence="4 7" id="KW-0812">Transmembrane</keyword>
<comment type="similarity">
    <text evidence="2">Belongs to the UPF0410 family.</text>
</comment>
<feature type="transmembrane region" description="Helical" evidence="7">
    <location>
        <begin position="27"/>
        <end position="49"/>
    </location>
</feature>
<evidence type="ECO:0000256" key="1">
    <source>
        <dbReference type="ARBA" id="ARBA00004651"/>
    </source>
</evidence>
<keyword evidence="5 7" id="KW-1133">Transmembrane helix</keyword>
<dbReference type="Pfam" id="PF04226">
    <property type="entry name" value="Transgly_assoc"/>
    <property type="match status" value="1"/>
</dbReference>
<comment type="caution">
    <text evidence="8">The sequence shown here is derived from an EMBL/GenBank/DDBJ whole genome shotgun (WGS) entry which is preliminary data.</text>
</comment>
<dbReference type="PANTHER" id="PTHR33884">
    <property type="entry name" value="UPF0410 PROTEIN YMGE"/>
    <property type="match status" value="1"/>
</dbReference>
<keyword evidence="3" id="KW-1003">Cell membrane</keyword>
<organism evidence="8 9">
    <name type="scientific">Candidatus Scalindua japonica</name>
    <dbReference type="NCBI Taxonomy" id="1284222"/>
    <lineage>
        <taxon>Bacteria</taxon>
        <taxon>Pseudomonadati</taxon>
        <taxon>Planctomycetota</taxon>
        <taxon>Candidatus Brocadiia</taxon>
        <taxon>Candidatus Brocadiales</taxon>
        <taxon>Candidatus Scalinduaceae</taxon>
        <taxon>Candidatus Scalindua</taxon>
    </lineage>
</organism>
<protein>
    <submittedName>
        <fullName evidence="8">Transglycosylase-associated protein</fullName>
    </submittedName>
</protein>
<keyword evidence="6 7" id="KW-0472">Membrane</keyword>
<proteinExistence type="inferred from homology"/>
<reference evidence="9" key="1">
    <citation type="journal article" date="2017" name="Environ. Microbiol. Rep.">
        <title>Genetic Diversity of Marine Anaerobic Ammonium-Oxidizing Bacteria as Revealed by Genomic and Proteomic Analyses of 'Candidatus Scalindua japonica'.</title>
        <authorList>
            <person name="Oshiki M."/>
            <person name="Mizuto K."/>
            <person name="Kimura Z."/>
            <person name="Kindaichi T."/>
            <person name="Satoh H."/>
            <person name="Okabe S."/>
        </authorList>
    </citation>
    <scope>NUCLEOTIDE SEQUENCE [LARGE SCALE GENOMIC DNA]</scope>
    <source>
        <strain evidence="9">husup-a2</strain>
    </source>
</reference>
<dbReference type="RefSeq" id="WP_096894863.1">
    <property type="nucleotide sequence ID" value="NZ_BAOS01000022.1"/>
</dbReference>
<sequence length="80" mass="8127">MDFILFLIIGAIAGSLAGRVMKGRGFGIIGNLIVGVIGAFIGGVVFGLLGIATYGLIGSLISSLVGSIILLWVIGLSKKH</sequence>
<evidence type="ECO:0000256" key="4">
    <source>
        <dbReference type="ARBA" id="ARBA00022692"/>
    </source>
</evidence>
<dbReference type="InterPro" id="IPR007341">
    <property type="entry name" value="Transgly_assoc"/>
</dbReference>
<dbReference type="GO" id="GO:0005886">
    <property type="term" value="C:plasma membrane"/>
    <property type="evidence" value="ECO:0007669"/>
    <property type="project" value="UniProtKB-SubCell"/>
</dbReference>
<dbReference type="Proteomes" id="UP000218542">
    <property type="component" value="Unassembled WGS sequence"/>
</dbReference>
<keyword evidence="9" id="KW-1185">Reference proteome</keyword>
<evidence type="ECO:0000256" key="2">
    <source>
        <dbReference type="ARBA" id="ARBA00011006"/>
    </source>
</evidence>
<evidence type="ECO:0000256" key="3">
    <source>
        <dbReference type="ARBA" id="ARBA00022475"/>
    </source>
</evidence>